<dbReference type="GO" id="GO:0004497">
    <property type="term" value="F:monooxygenase activity"/>
    <property type="evidence" value="ECO:0007669"/>
    <property type="project" value="UniProtKB-KW"/>
</dbReference>
<keyword evidence="10" id="KW-1185">Reference proteome</keyword>
<dbReference type="InterPro" id="IPR002401">
    <property type="entry name" value="Cyt_P450_E_grp-I"/>
</dbReference>
<keyword evidence="6 8" id="KW-0503">Monooxygenase</keyword>
<evidence type="ECO:0000256" key="6">
    <source>
        <dbReference type="ARBA" id="ARBA00023033"/>
    </source>
</evidence>
<dbReference type="PANTHER" id="PTHR24291:SF50">
    <property type="entry name" value="BIFUNCTIONAL ALBAFLAVENONE MONOOXYGENASE_TERPENE SYNTHASE"/>
    <property type="match status" value="1"/>
</dbReference>
<dbReference type="Pfam" id="PF00067">
    <property type="entry name" value="p450"/>
    <property type="match status" value="1"/>
</dbReference>
<evidence type="ECO:0000256" key="7">
    <source>
        <dbReference type="PIRSR" id="PIRSR602401-1"/>
    </source>
</evidence>
<dbReference type="PROSITE" id="PS00086">
    <property type="entry name" value="CYTOCHROME_P450"/>
    <property type="match status" value="1"/>
</dbReference>
<evidence type="ECO:0000313" key="10">
    <source>
        <dbReference type="Proteomes" id="UP000216339"/>
    </source>
</evidence>
<dbReference type="AlphaFoldDB" id="A0A271J0A4"/>
<dbReference type="OrthoDB" id="9764248at2"/>
<keyword evidence="2 7" id="KW-0349">Heme</keyword>
<gene>
    <name evidence="9" type="ORF">BSZ37_11065</name>
</gene>
<feature type="binding site" description="axial binding residue" evidence="7">
    <location>
        <position position="390"/>
    </location>
    <ligand>
        <name>heme</name>
        <dbReference type="ChEBI" id="CHEBI:30413"/>
    </ligand>
    <ligandPart>
        <name>Fe</name>
        <dbReference type="ChEBI" id="CHEBI:18248"/>
    </ligandPart>
</feature>
<dbReference type="InterPro" id="IPR001128">
    <property type="entry name" value="Cyt_P450"/>
</dbReference>
<dbReference type="SUPFAM" id="SSF48264">
    <property type="entry name" value="Cytochrome P450"/>
    <property type="match status" value="1"/>
</dbReference>
<dbReference type="PANTHER" id="PTHR24291">
    <property type="entry name" value="CYTOCHROME P450 FAMILY 4"/>
    <property type="match status" value="1"/>
</dbReference>
<dbReference type="CDD" id="cd20620">
    <property type="entry name" value="CYP132-like"/>
    <property type="match status" value="1"/>
</dbReference>
<keyword evidence="3 7" id="KW-0479">Metal-binding</keyword>
<dbReference type="InterPro" id="IPR017972">
    <property type="entry name" value="Cyt_P450_CS"/>
</dbReference>
<dbReference type="Gene3D" id="1.10.630.10">
    <property type="entry name" value="Cytochrome P450"/>
    <property type="match status" value="1"/>
</dbReference>
<dbReference type="PRINTS" id="PR00385">
    <property type="entry name" value="P450"/>
</dbReference>
<reference evidence="9 10" key="1">
    <citation type="submission" date="2016-11" db="EMBL/GenBank/DDBJ databases">
        <title>Study of marine rhodopsin-containing bacteria.</title>
        <authorList>
            <person name="Yoshizawa S."/>
            <person name="Kumagai Y."/>
            <person name="Kogure K."/>
        </authorList>
    </citation>
    <scope>NUCLEOTIDE SEQUENCE [LARGE SCALE GENOMIC DNA]</scope>
    <source>
        <strain evidence="9 10">SAORIC-28</strain>
    </source>
</reference>
<dbReference type="GO" id="GO:0020037">
    <property type="term" value="F:heme binding"/>
    <property type="evidence" value="ECO:0007669"/>
    <property type="project" value="InterPro"/>
</dbReference>
<dbReference type="Proteomes" id="UP000216339">
    <property type="component" value="Unassembled WGS sequence"/>
</dbReference>
<evidence type="ECO:0008006" key="11">
    <source>
        <dbReference type="Google" id="ProtNLM"/>
    </source>
</evidence>
<evidence type="ECO:0000256" key="8">
    <source>
        <dbReference type="RuleBase" id="RU000461"/>
    </source>
</evidence>
<organism evidence="9 10">
    <name type="scientific">Rubrivirga marina</name>
    <dbReference type="NCBI Taxonomy" id="1196024"/>
    <lineage>
        <taxon>Bacteria</taxon>
        <taxon>Pseudomonadati</taxon>
        <taxon>Rhodothermota</taxon>
        <taxon>Rhodothermia</taxon>
        <taxon>Rhodothermales</taxon>
        <taxon>Rubricoccaceae</taxon>
        <taxon>Rubrivirga</taxon>
    </lineage>
</organism>
<dbReference type="EMBL" id="MQWD01000001">
    <property type="protein sequence ID" value="PAP76932.1"/>
    <property type="molecule type" value="Genomic_DNA"/>
</dbReference>
<dbReference type="InterPro" id="IPR050196">
    <property type="entry name" value="Cytochrome_P450_Monoox"/>
</dbReference>
<keyword evidence="5 7" id="KW-0408">Iron</keyword>
<evidence type="ECO:0000256" key="4">
    <source>
        <dbReference type="ARBA" id="ARBA00023002"/>
    </source>
</evidence>
<comment type="caution">
    <text evidence="9">The sequence shown here is derived from an EMBL/GenBank/DDBJ whole genome shotgun (WGS) entry which is preliminary data.</text>
</comment>
<evidence type="ECO:0000313" key="9">
    <source>
        <dbReference type="EMBL" id="PAP76932.1"/>
    </source>
</evidence>
<dbReference type="PRINTS" id="PR00463">
    <property type="entry name" value="EP450I"/>
</dbReference>
<name>A0A271J0A4_9BACT</name>
<protein>
    <recommendedName>
        <fullName evidence="11">Cytochrome P450</fullName>
    </recommendedName>
</protein>
<evidence type="ECO:0000256" key="3">
    <source>
        <dbReference type="ARBA" id="ARBA00022723"/>
    </source>
</evidence>
<sequence>MTDVRRFPARFPFDLTLTFLRDMRAGIARLNAVGGDLVEVSAPGLPGLVLVRHPDLVREVLVDRNADVTKARGLRLAARILGHGLLTSEPPVHTRQRKLMLPAFHHGRLRLYGQTMVNLARAEADRWAEGEPVDGAAAMTRLALAIAGRTLFGADVLSDADRVSEAVRESMVAFDRTQYPFSDKLMWLPTQANRTADRARQSLDAVVYGLIDERRAAPHESHDDLLAMLLEARNEDTGEGMTDEEVRDEAMTLLLAGHETTAAALAWTWLLIAQHPEVEAQLHAEVDALGGPPSFDALDRLSYTRQVFAESMRLYPPAWVVGREAARDMTLGDHPIPARTMILFAPAGIHRDPRFWEAPDVFRPERFEAEARVKRHKFAYLPFSVGRRGCIGEQFAWAEGVLVMATIAQRWRLRMAGPAPDAHASVTLRPAGSLPLVPEAR</sequence>
<dbReference type="InterPro" id="IPR036396">
    <property type="entry name" value="Cyt_P450_sf"/>
</dbReference>
<dbReference type="GO" id="GO:0016705">
    <property type="term" value="F:oxidoreductase activity, acting on paired donors, with incorporation or reduction of molecular oxygen"/>
    <property type="evidence" value="ECO:0007669"/>
    <property type="project" value="InterPro"/>
</dbReference>
<evidence type="ECO:0000256" key="2">
    <source>
        <dbReference type="ARBA" id="ARBA00022617"/>
    </source>
</evidence>
<dbReference type="GO" id="GO:0005506">
    <property type="term" value="F:iron ion binding"/>
    <property type="evidence" value="ECO:0007669"/>
    <property type="project" value="InterPro"/>
</dbReference>
<accession>A0A271J0A4</accession>
<dbReference type="RefSeq" id="WP_095510604.1">
    <property type="nucleotide sequence ID" value="NZ_MQWD01000001.1"/>
</dbReference>
<comment type="similarity">
    <text evidence="1 8">Belongs to the cytochrome P450 family.</text>
</comment>
<proteinExistence type="inferred from homology"/>
<evidence type="ECO:0000256" key="1">
    <source>
        <dbReference type="ARBA" id="ARBA00010617"/>
    </source>
</evidence>
<evidence type="ECO:0000256" key="5">
    <source>
        <dbReference type="ARBA" id="ARBA00023004"/>
    </source>
</evidence>
<keyword evidence="4 8" id="KW-0560">Oxidoreductase</keyword>
<comment type="cofactor">
    <cofactor evidence="7">
        <name>heme</name>
        <dbReference type="ChEBI" id="CHEBI:30413"/>
    </cofactor>
</comment>